<protein>
    <submittedName>
        <fullName evidence="2">Uncharacterized protein</fullName>
    </submittedName>
</protein>
<dbReference type="Proteomes" id="UP000447434">
    <property type="component" value="Chromosome 1"/>
</dbReference>
<evidence type="ECO:0000313" key="2">
    <source>
        <dbReference type="EMBL" id="KAE9622280.1"/>
    </source>
</evidence>
<gene>
    <name evidence="2" type="ORF">Lalb_Chr01g0023571</name>
</gene>
<proteinExistence type="predicted"/>
<feature type="region of interest" description="Disordered" evidence="1">
    <location>
        <begin position="41"/>
        <end position="78"/>
    </location>
</feature>
<dbReference type="EMBL" id="WOCE01000001">
    <property type="protein sequence ID" value="KAE9622280.1"/>
    <property type="molecule type" value="Genomic_DNA"/>
</dbReference>
<feature type="compositionally biased region" description="Polar residues" evidence="1">
    <location>
        <begin position="45"/>
        <end position="55"/>
    </location>
</feature>
<evidence type="ECO:0000313" key="3">
    <source>
        <dbReference type="Proteomes" id="UP000447434"/>
    </source>
</evidence>
<accession>A0A6A4R8S6</accession>
<dbReference type="AlphaFoldDB" id="A0A6A4R8S6"/>
<keyword evidence="3" id="KW-1185">Reference proteome</keyword>
<evidence type="ECO:0000256" key="1">
    <source>
        <dbReference type="SAM" id="MobiDB-lite"/>
    </source>
</evidence>
<sequence>MIVLIMIRFDCLGGGPIDDKDLSDRNSNGFILSQKHLPSTRYEYNAQSSRNNPSKLSHAGGPFEEEDGDREGDGPDFVVGQNILPSSGYKYYSQLFRHNPSKLSRIGEIY</sequence>
<reference evidence="3" key="1">
    <citation type="journal article" date="2020" name="Nat. Commun.">
        <title>Genome sequence of the cluster root forming white lupin.</title>
        <authorList>
            <person name="Hufnagel B."/>
            <person name="Marques A."/>
            <person name="Soriano A."/>
            <person name="Marques L."/>
            <person name="Divol F."/>
            <person name="Doumas P."/>
            <person name="Sallet E."/>
            <person name="Mancinotti D."/>
            <person name="Carrere S."/>
            <person name="Marande W."/>
            <person name="Arribat S."/>
            <person name="Keller J."/>
            <person name="Huneau C."/>
            <person name="Blein T."/>
            <person name="Aime D."/>
            <person name="Laguerre M."/>
            <person name="Taylor J."/>
            <person name="Schubert V."/>
            <person name="Nelson M."/>
            <person name="Geu-Flores F."/>
            <person name="Crespi M."/>
            <person name="Gallardo-Guerrero K."/>
            <person name="Delaux P.-M."/>
            <person name="Salse J."/>
            <person name="Berges H."/>
            <person name="Guyot R."/>
            <person name="Gouzy J."/>
            <person name="Peret B."/>
        </authorList>
    </citation>
    <scope>NUCLEOTIDE SEQUENCE [LARGE SCALE GENOMIC DNA]</scope>
    <source>
        <strain evidence="3">cv. Amiga</strain>
    </source>
</reference>
<comment type="caution">
    <text evidence="2">The sequence shown here is derived from an EMBL/GenBank/DDBJ whole genome shotgun (WGS) entry which is preliminary data.</text>
</comment>
<organism evidence="2 3">
    <name type="scientific">Lupinus albus</name>
    <name type="common">White lupine</name>
    <name type="synonym">Lupinus termis</name>
    <dbReference type="NCBI Taxonomy" id="3870"/>
    <lineage>
        <taxon>Eukaryota</taxon>
        <taxon>Viridiplantae</taxon>
        <taxon>Streptophyta</taxon>
        <taxon>Embryophyta</taxon>
        <taxon>Tracheophyta</taxon>
        <taxon>Spermatophyta</taxon>
        <taxon>Magnoliopsida</taxon>
        <taxon>eudicotyledons</taxon>
        <taxon>Gunneridae</taxon>
        <taxon>Pentapetalae</taxon>
        <taxon>rosids</taxon>
        <taxon>fabids</taxon>
        <taxon>Fabales</taxon>
        <taxon>Fabaceae</taxon>
        <taxon>Papilionoideae</taxon>
        <taxon>50 kb inversion clade</taxon>
        <taxon>genistoids sensu lato</taxon>
        <taxon>core genistoids</taxon>
        <taxon>Genisteae</taxon>
        <taxon>Lupinus</taxon>
    </lineage>
</organism>
<name>A0A6A4R8S6_LUPAL</name>
<dbReference type="OrthoDB" id="10516043at2759"/>